<keyword evidence="2" id="KW-1185">Reference proteome</keyword>
<reference evidence="2" key="1">
    <citation type="journal article" date="2019" name="Int. J. Syst. Evol. Microbiol.">
        <title>The Global Catalogue of Microorganisms (GCM) 10K type strain sequencing project: providing services to taxonomists for standard genome sequencing and annotation.</title>
        <authorList>
            <consortium name="The Broad Institute Genomics Platform"/>
            <consortium name="The Broad Institute Genome Sequencing Center for Infectious Disease"/>
            <person name="Wu L."/>
            <person name="Ma J."/>
        </authorList>
    </citation>
    <scope>NUCLEOTIDE SEQUENCE [LARGE SCALE GENOMIC DNA]</scope>
    <source>
        <strain evidence="2">NBRC 113072</strain>
    </source>
</reference>
<sequence length="179" mass="19597">MSDEPLIVLINGLPGSGKTTVSTAVAARLPRAAVIEGDHLQHTMTVSGCVGPGEEPEDESWRQLDLRWRNIAALAINFSDAGFTVVVDSLLIPSLLRTFATAVAPRRLAYVHLDPQRSVSLARDAARGTKRIGDQFDWVAREFEEFRDLGLWVDSTHQSVEETVDAVVDGLHDGRAIRV</sequence>
<accession>A0ABQ6IMU5</accession>
<protein>
    <recommendedName>
        <fullName evidence="3">AAA domain-containing protein</fullName>
    </recommendedName>
</protein>
<organism evidence="1 2">
    <name type="scientific">Mobilicoccus caccae</name>
    <dbReference type="NCBI Taxonomy" id="1859295"/>
    <lineage>
        <taxon>Bacteria</taxon>
        <taxon>Bacillati</taxon>
        <taxon>Actinomycetota</taxon>
        <taxon>Actinomycetes</taxon>
        <taxon>Micrococcales</taxon>
        <taxon>Dermatophilaceae</taxon>
        <taxon>Mobilicoccus</taxon>
    </lineage>
</organism>
<dbReference type="EMBL" id="BSUO01000001">
    <property type="protein sequence ID" value="GMA38028.1"/>
    <property type="molecule type" value="Genomic_DNA"/>
</dbReference>
<evidence type="ECO:0008006" key="3">
    <source>
        <dbReference type="Google" id="ProtNLM"/>
    </source>
</evidence>
<name>A0ABQ6IMU5_9MICO</name>
<evidence type="ECO:0000313" key="2">
    <source>
        <dbReference type="Proteomes" id="UP001157126"/>
    </source>
</evidence>
<dbReference type="Gene3D" id="3.40.50.300">
    <property type="entry name" value="P-loop containing nucleotide triphosphate hydrolases"/>
    <property type="match status" value="1"/>
</dbReference>
<dbReference type="Proteomes" id="UP001157126">
    <property type="component" value="Unassembled WGS sequence"/>
</dbReference>
<comment type="caution">
    <text evidence="1">The sequence shown here is derived from an EMBL/GenBank/DDBJ whole genome shotgun (WGS) entry which is preliminary data.</text>
</comment>
<proteinExistence type="predicted"/>
<dbReference type="SUPFAM" id="SSF52540">
    <property type="entry name" value="P-loop containing nucleoside triphosphate hydrolases"/>
    <property type="match status" value="1"/>
</dbReference>
<dbReference type="InterPro" id="IPR027417">
    <property type="entry name" value="P-loop_NTPase"/>
</dbReference>
<evidence type="ECO:0000313" key="1">
    <source>
        <dbReference type="EMBL" id="GMA38028.1"/>
    </source>
</evidence>
<gene>
    <name evidence="1" type="ORF">GCM10025883_00730</name>
</gene>
<dbReference type="Pfam" id="PF13671">
    <property type="entry name" value="AAA_33"/>
    <property type="match status" value="1"/>
</dbReference>
<dbReference type="RefSeq" id="WP_284302130.1">
    <property type="nucleotide sequence ID" value="NZ_BSUO01000001.1"/>
</dbReference>